<dbReference type="Proteomes" id="UP000464675">
    <property type="component" value="Chromosome"/>
</dbReference>
<feature type="domain" description="AB hydrolase-1" evidence="4">
    <location>
        <begin position="68"/>
        <end position="305"/>
    </location>
</feature>
<dbReference type="PIRSF" id="PIRSF005211">
    <property type="entry name" value="Ab_hydro_YheT"/>
    <property type="match status" value="1"/>
</dbReference>
<accession>A0ABX6J129</accession>
<evidence type="ECO:0000256" key="1">
    <source>
        <dbReference type="ARBA" id="ARBA00010884"/>
    </source>
</evidence>
<dbReference type="SUPFAM" id="SSF53474">
    <property type="entry name" value="alpha/beta-Hydrolases"/>
    <property type="match status" value="1"/>
</dbReference>
<dbReference type="InterPro" id="IPR050960">
    <property type="entry name" value="AB_hydrolase_4_sf"/>
</dbReference>
<dbReference type="EMBL" id="CP047491">
    <property type="protein sequence ID" value="QHQ40798.1"/>
    <property type="molecule type" value="Genomic_DNA"/>
</dbReference>
<organism evidence="5 6">
    <name type="scientific">Microbulbifer hydrolyticus</name>
    <dbReference type="NCBI Taxonomy" id="48074"/>
    <lineage>
        <taxon>Bacteria</taxon>
        <taxon>Pseudomonadati</taxon>
        <taxon>Pseudomonadota</taxon>
        <taxon>Gammaproteobacteria</taxon>
        <taxon>Cellvibrionales</taxon>
        <taxon>Microbulbiferaceae</taxon>
        <taxon>Microbulbifer</taxon>
    </lineage>
</organism>
<evidence type="ECO:0000256" key="3">
    <source>
        <dbReference type="ARBA" id="ARBA00022801"/>
    </source>
</evidence>
<keyword evidence="3 5" id="KW-0378">Hydrolase</keyword>
<evidence type="ECO:0000259" key="4">
    <source>
        <dbReference type="Pfam" id="PF00561"/>
    </source>
</evidence>
<reference evidence="5 6" key="1">
    <citation type="submission" date="2020-01" db="EMBL/GenBank/DDBJ databases">
        <title>The possibility of degradation of plastic by Microbulbifer hydrolyticus IRE-31.</title>
        <authorList>
            <person name="Liu L."/>
        </authorList>
    </citation>
    <scope>NUCLEOTIDE SEQUENCE [LARGE SCALE GENOMIC DNA]</scope>
    <source>
        <strain evidence="5 6">IRE-31</strain>
    </source>
</reference>
<comment type="similarity">
    <text evidence="1">Belongs to the AB hydrolase superfamily. AB hydrolase 4 family.</text>
</comment>
<proteinExistence type="inferred from homology"/>
<dbReference type="GO" id="GO:0016787">
    <property type="term" value="F:hydrolase activity"/>
    <property type="evidence" value="ECO:0007669"/>
    <property type="project" value="UniProtKB-KW"/>
</dbReference>
<keyword evidence="2" id="KW-0719">Serine esterase</keyword>
<dbReference type="InterPro" id="IPR012020">
    <property type="entry name" value="ABHD4"/>
</dbReference>
<protein>
    <submittedName>
        <fullName evidence="5">Hydrolase</fullName>
    </submittedName>
</protein>
<dbReference type="PROSITE" id="PS01133">
    <property type="entry name" value="UPF0017"/>
    <property type="match status" value="1"/>
</dbReference>
<dbReference type="InterPro" id="IPR000073">
    <property type="entry name" value="AB_hydrolase_1"/>
</dbReference>
<evidence type="ECO:0000256" key="2">
    <source>
        <dbReference type="ARBA" id="ARBA00022487"/>
    </source>
</evidence>
<name>A0ABX6J129_9GAMM</name>
<dbReference type="InterPro" id="IPR029058">
    <property type="entry name" value="AB_hydrolase_fold"/>
</dbReference>
<dbReference type="Gene3D" id="3.40.50.1820">
    <property type="entry name" value="alpha/beta hydrolase"/>
    <property type="match status" value="1"/>
</dbReference>
<dbReference type="Pfam" id="PF00561">
    <property type="entry name" value="Abhydrolase_1"/>
    <property type="match status" value="1"/>
</dbReference>
<gene>
    <name evidence="5" type="ORF">GTQ55_09075</name>
</gene>
<evidence type="ECO:0000313" key="5">
    <source>
        <dbReference type="EMBL" id="QHQ40798.1"/>
    </source>
</evidence>
<evidence type="ECO:0000313" key="6">
    <source>
        <dbReference type="Proteomes" id="UP000464675"/>
    </source>
</evidence>
<sequence>MPSHLPPKSSQPFEPALGLANCHLQTIFPRYHRPRPWIRTQCQWLKTPDGDRLAVHTPVALRDDADTPLVLILHGLEGSVESPYVQGIMESLLGQGLQVAVMHFRGCGGVPNLLPRAYHSGDSGDPRWLAGQLRERYPNTPLMAVGYSLGGNVLLKWLGEDGVDSPLVAAVSVSAPLDLHASSRRMGQGFSRVYQRHLLKSLQHSLRSKARDPDLARQMPRLDEARYFSNFRNFDDHFTAPLHGFSGVDDYYTRASSKPLLKDICRPTLIIHAEDDPFVCNSAIPSGEEVGKSVMLDISKRGGHVGFISGSLWRPRYWLESRIPEFLLEHRSIRRA</sequence>
<dbReference type="PANTHER" id="PTHR10794:SF94">
    <property type="entry name" value="ESTERASE YHET-RELATED"/>
    <property type="match status" value="1"/>
</dbReference>
<dbReference type="InterPro" id="IPR000952">
    <property type="entry name" value="AB_hydrolase_4_CS"/>
</dbReference>
<dbReference type="PANTHER" id="PTHR10794">
    <property type="entry name" value="ABHYDROLASE DOMAIN-CONTAINING PROTEIN"/>
    <property type="match status" value="1"/>
</dbReference>
<keyword evidence="6" id="KW-1185">Reference proteome</keyword>
<dbReference type="NCBIfam" id="NF008218">
    <property type="entry name" value="PRK10985.1"/>
    <property type="match status" value="1"/>
</dbReference>